<accession>A0AAN9F444</accession>
<keyword evidence="1" id="KW-1133">Transmembrane helix</keyword>
<gene>
    <name evidence="2" type="ORF">RIF29_22138</name>
</gene>
<protein>
    <submittedName>
        <fullName evidence="2">Uncharacterized protein</fullName>
    </submittedName>
</protein>
<evidence type="ECO:0000256" key="1">
    <source>
        <dbReference type="SAM" id="Phobius"/>
    </source>
</evidence>
<dbReference type="AlphaFoldDB" id="A0AAN9F444"/>
<dbReference type="Proteomes" id="UP001372338">
    <property type="component" value="Unassembled WGS sequence"/>
</dbReference>
<keyword evidence="1" id="KW-0472">Membrane</keyword>
<comment type="caution">
    <text evidence="2">The sequence shown here is derived from an EMBL/GenBank/DDBJ whole genome shotgun (WGS) entry which is preliminary data.</text>
</comment>
<reference evidence="2 3" key="1">
    <citation type="submission" date="2024-01" db="EMBL/GenBank/DDBJ databases">
        <title>The genomes of 5 underutilized Papilionoideae crops provide insights into root nodulation and disease resistanc.</title>
        <authorList>
            <person name="Yuan L."/>
        </authorList>
    </citation>
    <scope>NUCLEOTIDE SEQUENCE [LARGE SCALE GENOMIC DNA]</scope>
    <source>
        <strain evidence="2">ZHUSHIDOU_FW_LH</strain>
        <tissue evidence="2">Leaf</tissue>
    </source>
</reference>
<sequence length="87" mass="9980">MLWTHGLWLNFFATVENTQSSLYAKLVEFYVEVSCVCFFVMSEIGVIEFQCGFLCGKCQIVLLYVSFIIVTGNVRVFLLSLVIFFVD</sequence>
<feature type="transmembrane region" description="Helical" evidence="1">
    <location>
        <begin position="61"/>
        <end position="86"/>
    </location>
</feature>
<keyword evidence="1" id="KW-0812">Transmembrane</keyword>
<proteinExistence type="predicted"/>
<feature type="transmembrane region" description="Helical" evidence="1">
    <location>
        <begin position="29"/>
        <end position="49"/>
    </location>
</feature>
<organism evidence="2 3">
    <name type="scientific">Crotalaria pallida</name>
    <name type="common">Smooth rattlebox</name>
    <name type="synonym">Crotalaria striata</name>
    <dbReference type="NCBI Taxonomy" id="3830"/>
    <lineage>
        <taxon>Eukaryota</taxon>
        <taxon>Viridiplantae</taxon>
        <taxon>Streptophyta</taxon>
        <taxon>Embryophyta</taxon>
        <taxon>Tracheophyta</taxon>
        <taxon>Spermatophyta</taxon>
        <taxon>Magnoliopsida</taxon>
        <taxon>eudicotyledons</taxon>
        <taxon>Gunneridae</taxon>
        <taxon>Pentapetalae</taxon>
        <taxon>rosids</taxon>
        <taxon>fabids</taxon>
        <taxon>Fabales</taxon>
        <taxon>Fabaceae</taxon>
        <taxon>Papilionoideae</taxon>
        <taxon>50 kb inversion clade</taxon>
        <taxon>genistoids sensu lato</taxon>
        <taxon>core genistoids</taxon>
        <taxon>Crotalarieae</taxon>
        <taxon>Crotalaria</taxon>
    </lineage>
</organism>
<evidence type="ECO:0000313" key="2">
    <source>
        <dbReference type="EMBL" id="KAK7269412.1"/>
    </source>
</evidence>
<dbReference type="EMBL" id="JAYWIO010000004">
    <property type="protein sequence ID" value="KAK7269412.1"/>
    <property type="molecule type" value="Genomic_DNA"/>
</dbReference>
<keyword evidence="3" id="KW-1185">Reference proteome</keyword>
<name>A0AAN9F444_CROPI</name>
<evidence type="ECO:0000313" key="3">
    <source>
        <dbReference type="Proteomes" id="UP001372338"/>
    </source>
</evidence>